<dbReference type="EMBL" id="BPLR01020375">
    <property type="protein sequence ID" value="GIX78041.1"/>
    <property type="molecule type" value="Genomic_DNA"/>
</dbReference>
<dbReference type="Proteomes" id="UP001054945">
    <property type="component" value="Unassembled WGS sequence"/>
</dbReference>
<reference evidence="1 2" key="1">
    <citation type="submission" date="2021-06" db="EMBL/GenBank/DDBJ databases">
        <title>Caerostris extrusa draft genome.</title>
        <authorList>
            <person name="Kono N."/>
            <person name="Arakawa K."/>
        </authorList>
    </citation>
    <scope>NUCLEOTIDE SEQUENCE [LARGE SCALE GENOMIC DNA]</scope>
</reference>
<evidence type="ECO:0000313" key="1">
    <source>
        <dbReference type="EMBL" id="GIX78041.1"/>
    </source>
</evidence>
<accession>A0AAV4N309</accession>
<gene>
    <name evidence="1" type="ORF">CEXT_621311</name>
</gene>
<protein>
    <submittedName>
        <fullName evidence="1">Uncharacterized protein</fullName>
    </submittedName>
</protein>
<comment type="caution">
    <text evidence="1">The sequence shown here is derived from an EMBL/GenBank/DDBJ whole genome shotgun (WGS) entry which is preliminary data.</text>
</comment>
<proteinExistence type="predicted"/>
<evidence type="ECO:0000313" key="2">
    <source>
        <dbReference type="Proteomes" id="UP001054945"/>
    </source>
</evidence>
<keyword evidence="2" id="KW-1185">Reference proteome</keyword>
<sequence length="91" mass="10289">MKNSVDVSTLTVEDRHRKAGNDVDLRFIIKRQTECLSLIASYSVVHLSPPNSPGLLEWKLVVGLPLNHFCAIVRRRLSGSLYNYNSPQLHC</sequence>
<name>A0AAV4N309_CAEEX</name>
<organism evidence="1 2">
    <name type="scientific">Caerostris extrusa</name>
    <name type="common">Bark spider</name>
    <name type="synonym">Caerostris bankana</name>
    <dbReference type="NCBI Taxonomy" id="172846"/>
    <lineage>
        <taxon>Eukaryota</taxon>
        <taxon>Metazoa</taxon>
        <taxon>Ecdysozoa</taxon>
        <taxon>Arthropoda</taxon>
        <taxon>Chelicerata</taxon>
        <taxon>Arachnida</taxon>
        <taxon>Araneae</taxon>
        <taxon>Araneomorphae</taxon>
        <taxon>Entelegynae</taxon>
        <taxon>Araneoidea</taxon>
        <taxon>Araneidae</taxon>
        <taxon>Caerostris</taxon>
    </lineage>
</organism>
<dbReference type="AlphaFoldDB" id="A0AAV4N309"/>